<evidence type="ECO:0000313" key="1">
    <source>
        <dbReference type="EMBL" id="CEG39503.1"/>
    </source>
</evidence>
<proteinExistence type="predicted"/>
<name>A0A0P1AFI9_PLAHL</name>
<organism evidence="1 2">
    <name type="scientific">Plasmopara halstedii</name>
    <name type="common">Downy mildew of sunflower</name>
    <dbReference type="NCBI Taxonomy" id="4781"/>
    <lineage>
        <taxon>Eukaryota</taxon>
        <taxon>Sar</taxon>
        <taxon>Stramenopiles</taxon>
        <taxon>Oomycota</taxon>
        <taxon>Peronosporomycetes</taxon>
        <taxon>Peronosporales</taxon>
        <taxon>Peronosporaceae</taxon>
        <taxon>Plasmopara</taxon>
    </lineage>
</organism>
<dbReference type="AlphaFoldDB" id="A0A0P1AFI9"/>
<dbReference type="EMBL" id="CCYD01000428">
    <property type="protein sequence ID" value="CEG39503.1"/>
    <property type="molecule type" value="Genomic_DNA"/>
</dbReference>
<reference evidence="2" key="1">
    <citation type="submission" date="2014-09" db="EMBL/GenBank/DDBJ databases">
        <authorList>
            <person name="Sharma Rahul"/>
            <person name="Thines Marco"/>
        </authorList>
    </citation>
    <scope>NUCLEOTIDE SEQUENCE [LARGE SCALE GENOMIC DNA]</scope>
</reference>
<protein>
    <submittedName>
        <fullName evidence="1">Uncharacterized protein</fullName>
    </submittedName>
</protein>
<dbReference type="GeneID" id="36404801"/>
<keyword evidence="2" id="KW-1185">Reference proteome</keyword>
<dbReference type="Proteomes" id="UP000054928">
    <property type="component" value="Unassembled WGS sequence"/>
</dbReference>
<dbReference type="RefSeq" id="XP_024575872.1">
    <property type="nucleotide sequence ID" value="XM_024725057.1"/>
</dbReference>
<evidence type="ECO:0000313" key="2">
    <source>
        <dbReference type="Proteomes" id="UP000054928"/>
    </source>
</evidence>
<accession>A0A0P1AFI9</accession>
<sequence>MICGLYVFSSGGKDRIPQRSATRLSKVSALPAGVQRTGHTTQTLVVLKESTYKGLSVAAVKSRWIKNVNKLLLYREVKKRYTWIRQTYSKLIAARCESPIKKARHGIKTAA</sequence>